<dbReference type="OrthoDB" id="2423292at2759"/>
<reference evidence="1 2" key="1">
    <citation type="submission" date="2018-06" db="EMBL/GenBank/DDBJ databases">
        <title>Comparative genomics reveals the genomic features of Rhizophagus irregularis, R. cerebriforme, R. diaphanum and Gigaspora rosea, and their symbiotic lifestyle signature.</title>
        <authorList>
            <person name="Morin E."/>
            <person name="San Clemente H."/>
            <person name="Chen E.C.H."/>
            <person name="De La Providencia I."/>
            <person name="Hainaut M."/>
            <person name="Kuo A."/>
            <person name="Kohler A."/>
            <person name="Murat C."/>
            <person name="Tang N."/>
            <person name="Roy S."/>
            <person name="Loubradou J."/>
            <person name="Henrissat B."/>
            <person name="Grigoriev I.V."/>
            <person name="Corradi N."/>
            <person name="Roux C."/>
            <person name="Martin F.M."/>
        </authorList>
    </citation>
    <scope>NUCLEOTIDE SEQUENCE [LARGE SCALE GENOMIC DNA]</scope>
    <source>
        <strain evidence="1 2">DAOM 194757</strain>
    </source>
</reference>
<evidence type="ECO:0000313" key="2">
    <source>
        <dbReference type="Proteomes" id="UP000266673"/>
    </source>
</evidence>
<name>A0A397U2P2_9GLOM</name>
<gene>
    <name evidence="1" type="ORF">C2G38_2231112</name>
</gene>
<protein>
    <submittedName>
        <fullName evidence="1">Uncharacterized protein</fullName>
    </submittedName>
</protein>
<dbReference type="AlphaFoldDB" id="A0A397U2P2"/>
<dbReference type="Proteomes" id="UP000266673">
    <property type="component" value="Unassembled WGS sequence"/>
</dbReference>
<comment type="caution">
    <text evidence="1">The sequence shown here is derived from an EMBL/GenBank/DDBJ whole genome shotgun (WGS) entry which is preliminary data.</text>
</comment>
<keyword evidence="2" id="KW-1185">Reference proteome</keyword>
<proteinExistence type="predicted"/>
<accession>A0A397U2P2</accession>
<evidence type="ECO:0000313" key="1">
    <source>
        <dbReference type="EMBL" id="RIB01346.1"/>
    </source>
</evidence>
<sequence>MANITSKSNSNGIYGILPYIVPEILNKYPYTKEIPVLIKNGDLSDAFFLTDPFHLDGTLPRPGEDFSDGSIH</sequence>
<dbReference type="EMBL" id="QKWP01003175">
    <property type="protein sequence ID" value="RIB01346.1"/>
    <property type="molecule type" value="Genomic_DNA"/>
</dbReference>
<organism evidence="1 2">
    <name type="scientific">Gigaspora rosea</name>
    <dbReference type="NCBI Taxonomy" id="44941"/>
    <lineage>
        <taxon>Eukaryota</taxon>
        <taxon>Fungi</taxon>
        <taxon>Fungi incertae sedis</taxon>
        <taxon>Mucoromycota</taxon>
        <taxon>Glomeromycotina</taxon>
        <taxon>Glomeromycetes</taxon>
        <taxon>Diversisporales</taxon>
        <taxon>Gigasporaceae</taxon>
        <taxon>Gigaspora</taxon>
    </lineage>
</organism>